<evidence type="ECO:0000313" key="4">
    <source>
        <dbReference type="Proteomes" id="UP000800036"/>
    </source>
</evidence>
<accession>A0A6A5V4X4</accession>
<sequence>MSKSWAEQPYTLLPLPGQPGQPTSKDANILAIAVEMAQAHNIILRGMSSIYHQCEHVKAPADITDFTTYIRSWGDMVYHHHSTEELEAFPKWDEITRAAGAQGSVTSRNVEQHHAFELGFEELRTYAAEVQEERAVYDGKKLKALLEDFAPIFNEHLHDEVKMILDLDGYDGAALKKVMDDTAQKSISTADPNVVIPLIFGCCDKTAPGAANFHLSRFFYRI</sequence>
<dbReference type="OrthoDB" id="58416at2759"/>
<feature type="region of interest" description="Disordered" evidence="1">
    <location>
        <begin position="1"/>
        <end position="22"/>
    </location>
</feature>
<proteinExistence type="predicted"/>
<keyword evidence="4" id="KW-1185">Reference proteome</keyword>
<dbReference type="PANTHER" id="PTHR38048:SF2">
    <property type="entry name" value="HEMERYTHRIN-LIKE DOMAIN-CONTAINING PROTEIN"/>
    <property type="match status" value="1"/>
</dbReference>
<dbReference type="InterPro" id="IPR053206">
    <property type="entry name" value="Dimeric_xanthone_biosynth"/>
</dbReference>
<dbReference type="EMBL" id="ML976704">
    <property type="protein sequence ID" value="KAF1970086.1"/>
    <property type="molecule type" value="Genomic_DNA"/>
</dbReference>
<dbReference type="Pfam" id="PF01814">
    <property type="entry name" value="Hemerythrin"/>
    <property type="match status" value="1"/>
</dbReference>
<dbReference type="InterPro" id="IPR012312">
    <property type="entry name" value="Hemerythrin-like"/>
</dbReference>
<evidence type="ECO:0000256" key="1">
    <source>
        <dbReference type="SAM" id="MobiDB-lite"/>
    </source>
</evidence>
<protein>
    <recommendedName>
        <fullName evidence="2">Hemerythrin-like domain-containing protein</fullName>
    </recommendedName>
</protein>
<reference evidence="3" key="1">
    <citation type="journal article" date="2020" name="Stud. Mycol.">
        <title>101 Dothideomycetes genomes: a test case for predicting lifestyles and emergence of pathogens.</title>
        <authorList>
            <person name="Haridas S."/>
            <person name="Albert R."/>
            <person name="Binder M."/>
            <person name="Bloem J."/>
            <person name="Labutti K."/>
            <person name="Salamov A."/>
            <person name="Andreopoulos B."/>
            <person name="Baker S."/>
            <person name="Barry K."/>
            <person name="Bills G."/>
            <person name="Bluhm B."/>
            <person name="Cannon C."/>
            <person name="Castanera R."/>
            <person name="Culley D."/>
            <person name="Daum C."/>
            <person name="Ezra D."/>
            <person name="Gonzalez J."/>
            <person name="Henrissat B."/>
            <person name="Kuo A."/>
            <person name="Liang C."/>
            <person name="Lipzen A."/>
            <person name="Lutzoni F."/>
            <person name="Magnuson J."/>
            <person name="Mondo S."/>
            <person name="Nolan M."/>
            <person name="Ohm R."/>
            <person name="Pangilinan J."/>
            <person name="Park H.-J."/>
            <person name="Ramirez L."/>
            <person name="Alfaro M."/>
            <person name="Sun H."/>
            <person name="Tritt A."/>
            <person name="Yoshinaga Y."/>
            <person name="Zwiers L.-H."/>
            <person name="Turgeon B."/>
            <person name="Goodwin S."/>
            <person name="Spatafora J."/>
            <person name="Crous P."/>
            <person name="Grigoriev I."/>
        </authorList>
    </citation>
    <scope>NUCLEOTIDE SEQUENCE</scope>
    <source>
        <strain evidence="3">CBS 107.79</strain>
    </source>
</reference>
<name>A0A6A5V4X4_9PLEO</name>
<dbReference type="AlphaFoldDB" id="A0A6A5V4X4"/>
<gene>
    <name evidence="3" type="ORF">BU23DRAFT_650968</name>
</gene>
<evidence type="ECO:0000313" key="3">
    <source>
        <dbReference type="EMBL" id="KAF1970086.1"/>
    </source>
</evidence>
<evidence type="ECO:0000259" key="2">
    <source>
        <dbReference type="Pfam" id="PF01814"/>
    </source>
</evidence>
<feature type="compositionally biased region" description="Low complexity" evidence="1">
    <location>
        <begin position="8"/>
        <end position="22"/>
    </location>
</feature>
<dbReference type="Proteomes" id="UP000800036">
    <property type="component" value="Unassembled WGS sequence"/>
</dbReference>
<organism evidence="3 4">
    <name type="scientific">Bimuria novae-zelandiae CBS 107.79</name>
    <dbReference type="NCBI Taxonomy" id="1447943"/>
    <lineage>
        <taxon>Eukaryota</taxon>
        <taxon>Fungi</taxon>
        <taxon>Dikarya</taxon>
        <taxon>Ascomycota</taxon>
        <taxon>Pezizomycotina</taxon>
        <taxon>Dothideomycetes</taxon>
        <taxon>Pleosporomycetidae</taxon>
        <taxon>Pleosporales</taxon>
        <taxon>Massarineae</taxon>
        <taxon>Didymosphaeriaceae</taxon>
        <taxon>Bimuria</taxon>
    </lineage>
</organism>
<feature type="domain" description="Hemerythrin-like" evidence="2">
    <location>
        <begin position="35"/>
        <end position="164"/>
    </location>
</feature>
<dbReference type="PANTHER" id="PTHR38048">
    <property type="entry name" value="EXPRESSED PROTEIN"/>
    <property type="match status" value="1"/>
</dbReference>
<dbReference type="Gene3D" id="1.20.120.520">
    <property type="entry name" value="nmb1532 protein domain like"/>
    <property type="match status" value="1"/>
</dbReference>